<feature type="signal peptide" evidence="2">
    <location>
        <begin position="1"/>
        <end position="29"/>
    </location>
</feature>
<feature type="chain" id="PRO_5027948222" description="Outer membrane protein beta-barrel domain-containing protein" evidence="2">
    <location>
        <begin position="30"/>
        <end position="491"/>
    </location>
</feature>
<evidence type="ECO:0000256" key="1">
    <source>
        <dbReference type="SAM" id="Coils"/>
    </source>
</evidence>
<dbReference type="InterPro" id="IPR025665">
    <property type="entry name" value="Beta-barrel_OMP_2"/>
</dbReference>
<proteinExistence type="predicted"/>
<organism evidence="4">
    <name type="scientific">uncultured Aureispira sp</name>
    <dbReference type="NCBI Taxonomy" id="1331704"/>
    <lineage>
        <taxon>Bacteria</taxon>
        <taxon>Pseudomonadati</taxon>
        <taxon>Bacteroidota</taxon>
        <taxon>Saprospiria</taxon>
        <taxon>Saprospirales</taxon>
        <taxon>Saprospiraceae</taxon>
        <taxon>Aureispira</taxon>
        <taxon>environmental samples</taxon>
    </lineage>
</organism>
<feature type="domain" description="Outer membrane protein beta-barrel" evidence="3">
    <location>
        <begin position="173"/>
        <end position="355"/>
    </location>
</feature>
<sequence length="491" mass="56339">MKVRLYRPVISFVLLCCMFSLLNTNDALGQRGKKGTSSDNCQLDEAKKWYEEGELEKIESIEGCAKDPKSMSTEKRLEAFQLITESYLYRDKVGAADKSFREILKIDPLYQPDTIGDSYQSYDMIYLSKTFTRRPIFSMYFGGGANFSLIEQLENYGVDNTSGTADHEGYLREIVVGANATVGFELPLLYNFDLTVDATFAYRTYAFGDSMYISANRANPTGLITSELNKEDLLLYSNLQFKENQFWIDIPLMLRYNVTKFKGLLPYVYAGVAANFLLHADLTDVSRRTTPEGIRAELGGQSTNSASIVISGEGTEGTDEYRPSLRTKVNVSFVAGAGIKFRLGRNFLYADFRYSRMFLNNVNLDNRYSNSELVYYHGHVDNDFRTDNFALTVGFIKSFYVPRKKHQYNPLIIDSKYSKFLEKERNYVKKETDEDLKRELTSTLKEFEQEQPSLIEDVQKGRTKGTKMLDTKKQEIEDIKNKRVKVEVNYE</sequence>
<reference evidence="4" key="1">
    <citation type="submission" date="2020-01" db="EMBL/GenBank/DDBJ databases">
        <authorList>
            <person name="Meier V. D."/>
            <person name="Meier V D."/>
        </authorList>
    </citation>
    <scope>NUCLEOTIDE SEQUENCE</scope>
    <source>
        <strain evidence="4">HLG_WM_MAG_10</strain>
    </source>
</reference>
<dbReference type="Pfam" id="PF13568">
    <property type="entry name" value="OMP_b-brl_2"/>
    <property type="match status" value="1"/>
</dbReference>
<evidence type="ECO:0000259" key="3">
    <source>
        <dbReference type="Pfam" id="PF13568"/>
    </source>
</evidence>
<gene>
    <name evidence="4" type="ORF">HELGO_WM14600</name>
</gene>
<protein>
    <recommendedName>
        <fullName evidence="3">Outer membrane protein beta-barrel domain-containing protein</fullName>
    </recommendedName>
</protein>
<dbReference type="Gene3D" id="2.40.160.20">
    <property type="match status" value="1"/>
</dbReference>
<evidence type="ECO:0000313" key="4">
    <source>
        <dbReference type="EMBL" id="CAA6810838.1"/>
    </source>
</evidence>
<accession>A0A6S6SKU5</accession>
<dbReference type="EMBL" id="CACVAQ010000169">
    <property type="protein sequence ID" value="CAA6810838.1"/>
    <property type="molecule type" value="Genomic_DNA"/>
</dbReference>
<keyword evidence="1" id="KW-0175">Coiled coil</keyword>
<dbReference type="AlphaFoldDB" id="A0A6S6SKU5"/>
<evidence type="ECO:0000256" key="2">
    <source>
        <dbReference type="SAM" id="SignalP"/>
    </source>
</evidence>
<feature type="coiled-coil region" evidence="1">
    <location>
        <begin position="430"/>
        <end position="489"/>
    </location>
</feature>
<name>A0A6S6SKU5_9BACT</name>
<keyword evidence="2" id="KW-0732">Signal</keyword>